<dbReference type="Proteomes" id="UP000007471">
    <property type="component" value="Chromosome"/>
</dbReference>
<accession>E8TLG0</accession>
<dbReference type="HOGENOM" id="CLU_2936244_0_0_5"/>
<dbReference type="AlphaFoldDB" id="E8TLG0"/>
<sequence>MEKLSLLSLCFCTRGLEKHLTPNPPKFRKAIRTYERAYAMAVQRAGNCQAEKAKYPGLYR</sequence>
<name>E8TLG0_MESCW</name>
<protein>
    <submittedName>
        <fullName evidence="1">Uncharacterized protein</fullName>
    </submittedName>
</protein>
<dbReference type="KEGG" id="mci:Mesci_3591"/>
<evidence type="ECO:0000313" key="2">
    <source>
        <dbReference type="Proteomes" id="UP000007471"/>
    </source>
</evidence>
<organism evidence="1 2">
    <name type="scientific">Mesorhizobium ciceri biovar biserrulae (strain HAMBI 2942 / LMG 23838 / WSM1271)</name>
    <dbReference type="NCBI Taxonomy" id="765698"/>
    <lineage>
        <taxon>Bacteria</taxon>
        <taxon>Pseudomonadati</taxon>
        <taxon>Pseudomonadota</taxon>
        <taxon>Alphaproteobacteria</taxon>
        <taxon>Hyphomicrobiales</taxon>
        <taxon>Phyllobacteriaceae</taxon>
        <taxon>Mesorhizobium</taxon>
    </lineage>
</organism>
<evidence type="ECO:0000313" key="1">
    <source>
        <dbReference type="EMBL" id="ADV12711.1"/>
    </source>
</evidence>
<gene>
    <name evidence="1" type="ordered locus">Mesci_3591</name>
</gene>
<reference evidence="2" key="1">
    <citation type="submission" date="2011-01" db="EMBL/GenBank/DDBJ databases">
        <title>Complete sequence of chromosome of Mesorhizobium ciceri bv. biserrulae WSM1271.</title>
        <authorList>
            <person name="Lucas S."/>
            <person name="Copeland A."/>
            <person name="Lapidus A."/>
            <person name="Cheng J.-F."/>
            <person name="Goodwin L."/>
            <person name="Pitluck S."/>
            <person name="Teshima H."/>
            <person name="Detter J.C."/>
            <person name="Han C."/>
            <person name="Tapia R."/>
            <person name="Land M."/>
            <person name="Hauser L."/>
            <person name="Kyrpides N."/>
            <person name="Ivanova N."/>
            <person name="Nandasena K."/>
            <person name="Reeve W.G."/>
            <person name="Howieson J.G."/>
            <person name="O'Hara G."/>
            <person name="Tiwari R.P."/>
            <person name="Woyke T."/>
        </authorList>
    </citation>
    <scope>NUCLEOTIDE SEQUENCE [LARGE SCALE GENOMIC DNA]</scope>
    <source>
        <strain evidence="2">HAMBI 2942 / LMG 23838 / WSM1271</strain>
    </source>
</reference>
<dbReference type="EMBL" id="CP002447">
    <property type="protein sequence ID" value="ADV12711.1"/>
    <property type="molecule type" value="Genomic_DNA"/>
</dbReference>
<proteinExistence type="predicted"/>
<dbReference type="OrthoDB" id="8098178at2"/>